<dbReference type="eggNOG" id="KOG4302">
    <property type="taxonomic scope" value="Eukaryota"/>
</dbReference>
<dbReference type="PANTHER" id="PTHR19321:SF41">
    <property type="entry name" value="FASCETTO-RELATED"/>
    <property type="match status" value="1"/>
</dbReference>
<dbReference type="GO" id="GO:0051256">
    <property type="term" value="P:mitotic spindle midzone assembly"/>
    <property type="evidence" value="ECO:0000318"/>
    <property type="project" value="GO_Central"/>
</dbReference>
<dbReference type="OMA" id="QLHGIYD"/>
<evidence type="ECO:0000313" key="4">
    <source>
        <dbReference type="Proteomes" id="UP000001357"/>
    </source>
</evidence>
<dbReference type="EMBL" id="CH991547">
    <property type="protein sequence ID" value="EDQ90692.1"/>
    <property type="molecule type" value="Genomic_DNA"/>
</dbReference>
<evidence type="ECO:0000256" key="2">
    <source>
        <dbReference type="SAM" id="MobiDB-lite"/>
    </source>
</evidence>
<dbReference type="PANTHER" id="PTHR19321">
    <property type="entry name" value="PROTEIN REGULATOR OF CYTOKINESIS 1 PRC1-RELATED"/>
    <property type="match status" value="1"/>
</dbReference>
<dbReference type="GO" id="GO:0005819">
    <property type="term" value="C:spindle"/>
    <property type="evidence" value="ECO:0000318"/>
    <property type="project" value="GO_Central"/>
</dbReference>
<gene>
    <name evidence="3" type="ORF">MONBRDRAFT_31889</name>
</gene>
<organism evidence="3 4">
    <name type="scientific">Monosiga brevicollis</name>
    <name type="common">Choanoflagellate</name>
    <dbReference type="NCBI Taxonomy" id="81824"/>
    <lineage>
        <taxon>Eukaryota</taxon>
        <taxon>Choanoflagellata</taxon>
        <taxon>Craspedida</taxon>
        <taxon>Salpingoecidae</taxon>
        <taxon>Monosiga</taxon>
    </lineage>
</organism>
<feature type="region of interest" description="Disordered" evidence="2">
    <location>
        <begin position="456"/>
        <end position="478"/>
    </location>
</feature>
<dbReference type="AlphaFoldDB" id="A9UW21"/>
<evidence type="ECO:0008006" key="5">
    <source>
        <dbReference type="Google" id="ProtNLM"/>
    </source>
</evidence>
<dbReference type="GO" id="GO:0000226">
    <property type="term" value="P:microtubule cytoskeleton organization"/>
    <property type="evidence" value="ECO:0000318"/>
    <property type="project" value="GO_Central"/>
</dbReference>
<dbReference type="KEGG" id="mbr:MONBRDRAFT_31889"/>
<dbReference type="GO" id="GO:0008017">
    <property type="term" value="F:microtubule binding"/>
    <property type="evidence" value="ECO:0000318"/>
    <property type="project" value="GO_Central"/>
</dbReference>
<dbReference type="Pfam" id="PF03999">
    <property type="entry name" value="MAP65_ASE1"/>
    <property type="match status" value="1"/>
</dbReference>
<sequence length="618" mass="70508">MAEALMTRAQDALLPTWQRLAKLWTRLGLEEDEQLARQNEVVGHIQQLVDELAAEEQKQCDAIVQLVAENRMKLQGLRAELQLEDAEPLLTVDTEYSLLRLDADLESRVQELEEIKFQRLEERSFLETRMGGLARTLDLSPEEAPLCADNDISQACIERLKSRLHEIERELEERQSAVAPTVGSIQALWHELAYEPEDDFERGVIENVAALPLSVENIGRLRHLQDKLQRIKDQLDEMVNLAWVNLHRRWAELEVDMSARRVVCKQLGLPSAAAREAKAHTPPPHGDSLRIIREANLGLDEIQRAKLPVVLAKRYQALCKWWRKCFVGEIERQEFLEDELQIDAANEDDDAWHHVPEERREEVLRAMEAAIANLQEQYQSQKDLFAAADVIESYRTKLAATTDEDRLRNRGGLLARLDRMAKSAKLAERRIQDWEDEHGEVFLVNGNPYLETLEDERRRQQEKQHLEAEQRRQRAKNQTEHEMLYGSTPLTPRRVTKAVARTPTSAKRRNTALTAAGKTPKRVPLSLRNESTVSSPMKAQPMTSSKLQAKAARAKQASPVKKLYSRQSLARGLGSICGDSSTAPWLEPSLSVLSPTSFERELRGNLMSTRLGDLDDEE</sequence>
<name>A9UW21_MONBE</name>
<keyword evidence="1" id="KW-0175">Coiled coil</keyword>
<dbReference type="GO" id="GO:1990023">
    <property type="term" value="C:mitotic spindle midzone"/>
    <property type="evidence" value="ECO:0000318"/>
    <property type="project" value="GO_Central"/>
</dbReference>
<dbReference type="GeneID" id="5889690"/>
<dbReference type="GO" id="GO:0005737">
    <property type="term" value="C:cytoplasm"/>
    <property type="evidence" value="ECO:0000318"/>
    <property type="project" value="GO_Central"/>
</dbReference>
<evidence type="ECO:0000256" key="1">
    <source>
        <dbReference type="SAM" id="Coils"/>
    </source>
</evidence>
<dbReference type="STRING" id="81824.A9UW21"/>
<dbReference type="Proteomes" id="UP000001357">
    <property type="component" value="Unassembled WGS sequence"/>
</dbReference>
<dbReference type="InterPro" id="IPR007145">
    <property type="entry name" value="MAP65_Ase1_PRC1"/>
</dbReference>
<accession>A9UW21</accession>
<keyword evidence="4" id="KW-1185">Reference proteome</keyword>
<protein>
    <recommendedName>
        <fullName evidence="5">Protein regulator of cytokinesis 1</fullName>
    </recommendedName>
</protein>
<reference evidence="3 4" key="1">
    <citation type="journal article" date="2008" name="Nature">
        <title>The genome of the choanoflagellate Monosiga brevicollis and the origin of metazoans.</title>
        <authorList>
            <consortium name="JGI Sequencing"/>
            <person name="King N."/>
            <person name="Westbrook M.J."/>
            <person name="Young S.L."/>
            <person name="Kuo A."/>
            <person name="Abedin M."/>
            <person name="Chapman J."/>
            <person name="Fairclough S."/>
            <person name="Hellsten U."/>
            <person name="Isogai Y."/>
            <person name="Letunic I."/>
            <person name="Marr M."/>
            <person name="Pincus D."/>
            <person name="Putnam N."/>
            <person name="Rokas A."/>
            <person name="Wright K.J."/>
            <person name="Zuzow R."/>
            <person name="Dirks W."/>
            <person name="Good M."/>
            <person name="Goodstein D."/>
            <person name="Lemons D."/>
            <person name="Li W."/>
            <person name="Lyons J.B."/>
            <person name="Morris A."/>
            <person name="Nichols S."/>
            <person name="Richter D.J."/>
            <person name="Salamov A."/>
            <person name="Bork P."/>
            <person name="Lim W.A."/>
            <person name="Manning G."/>
            <person name="Miller W.T."/>
            <person name="McGinnis W."/>
            <person name="Shapiro H."/>
            <person name="Tjian R."/>
            <person name="Grigoriev I.V."/>
            <person name="Rokhsar D."/>
        </authorList>
    </citation>
    <scope>NUCLEOTIDE SEQUENCE [LARGE SCALE GENOMIC DNA]</scope>
    <source>
        <strain evidence="4">MX1 / ATCC 50154</strain>
    </source>
</reference>
<feature type="coiled-coil region" evidence="1">
    <location>
        <begin position="357"/>
        <end position="384"/>
    </location>
</feature>
<feature type="coiled-coil region" evidence="1">
    <location>
        <begin position="150"/>
        <end position="177"/>
    </location>
</feature>
<proteinExistence type="predicted"/>
<dbReference type="FunCoup" id="A9UW21">
    <property type="interactions" value="753"/>
</dbReference>
<evidence type="ECO:0000313" key="3">
    <source>
        <dbReference type="EMBL" id="EDQ90692.1"/>
    </source>
</evidence>
<dbReference type="InParanoid" id="A9UW21"/>
<dbReference type="Gene3D" id="1.20.58.1520">
    <property type="match status" value="1"/>
</dbReference>
<dbReference type="RefSeq" id="XP_001744743.1">
    <property type="nucleotide sequence ID" value="XM_001744691.1"/>
</dbReference>